<evidence type="ECO:0000313" key="2">
    <source>
        <dbReference type="EMBL" id="ANF21811.1"/>
    </source>
</evidence>
<evidence type="ECO:0000259" key="1">
    <source>
        <dbReference type="Pfam" id="PF00291"/>
    </source>
</evidence>
<name>A0A172WEI0_9EURY</name>
<accession>A0A172WEI0</accession>
<keyword evidence="3" id="KW-1185">Reference proteome</keyword>
<dbReference type="PANTHER" id="PTHR10314">
    <property type="entry name" value="CYSTATHIONINE BETA-SYNTHASE"/>
    <property type="match status" value="1"/>
</dbReference>
<protein>
    <recommendedName>
        <fullName evidence="1">Tryptophan synthase beta chain-like PALP domain-containing protein</fullName>
    </recommendedName>
</protein>
<dbReference type="AlphaFoldDB" id="A0A172WEI0"/>
<dbReference type="STRING" id="1712654.A7C91_00260"/>
<dbReference type="SUPFAM" id="SSF53686">
    <property type="entry name" value="Tryptophan synthase beta subunit-like PLP-dependent enzymes"/>
    <property type="match status" value="1"/>
</dbReference>
<dbReference type="InterPro" id="IPR001926">
    <property type="entry name" value="TrpB-like_PALP"/>
</dbReference>
<dbReference type="Proteomes" id="UP000076969">
    <property type="component" value="Chromosome"/>
</dbReference>
<dbReference type="EMBL" id="CP015520">
    <property type="protein sequence ID" value="ANF21811.1"/>
    <property type="molecule type" value="Genomic_DNA"/>
</dbReference>
<dbReference type="Pfam" id="PF00291">
    <property type="entry name" value="PALP"/>
    <property type="match status" value="1"/>
</dbReference>
<sequence length="125" mass="14069">MTTRAPLMRVPALEDLSGISKIFVKFEGRNPTETHKDRRARLHVETAKTLGFSVITAGTCGNYGVALAYYARLFGLKAYIFVPASYTLRRSEEMLRYGARIIPVHGPYEKAVLESRTFAVEKRSL</sequence>
<proteinExistence type="predicted"/>
<dbReference type="CDD" id="cd00640">
    <property type="entry name" value="Trp-synth-beta_II"/>
    <property type="match status" value="1"/>
</dbReference>
<dbReference type="KEGG" id="tpie:A7C91_00260"/>
<dbReference type="InterPro" id="IPR050214">
    <property type="entry name" value="Cys_Synth/Cystath_Beta-Synth"/>
</dbReference>
<feature type="domain" description="Tryptophan synthase beta chain-like PALP" evidence="1">
    <location>
        <begin position="4"/>
        <end position="118"/>
    </location>
</feature>
<dbReference type="Gene3D" id="3.40.50.1100">
    <property type="match status" value="2"/>
</dbReference>
<organism evidence="2 3">
    <name type="scientific">Thermococcus piezophilus</name>
    <dbReference type="NCBI Taxonomy" id="1712654"/>
    <lineage>
        <taxon>Archaea</taxon>
        <taxon>Methanobacteriati</taxon>
        <taxon>Methanobacteriota</taxon>
        <taxon>Thermococci</taxon>
        <taxon>Thermococcales</taxon>
        <taxon>Thermococcaceae</taxon>
        <taxon>Thermococcus</taxon>
    </lineage>
</organism>
<reference evidence="3" key="1">
    <citation type="journal article" date="2016" name="Syst. Appl. Microbiol.">
        <title>Thermococcus piezophilus sp. nov., a novel hyperthermophilic and piezophilic archaeon with a broad pressure range for growth, isolated from a deepest hydrothermal vent at the Mid-Cayman Rise.</title>
        <authorList>
            <person name="Dalmasso C."/>
            <person name="Oger P."/>
            <person name="Selva G."/>
            <person name="Courtine D."/>
            <person name="L'Haridon S."/>
            <person name="Garlaschelli A."/>
            <person name="Roussel E."/>
            <person name="Miyazaki J."/>
            <person name="Reveillaud J."/>
            <person name="Jebbar M."/>
            <person name="Takai K."/>
            <person name="Maignien L."/>
            <person name="Alain K."/>
        </authorList>
    </citation>
    <scope>NUCLEOTIDE SEQUENCE [LARGE SCALE GENOMIC DNA]</scope>
    <source>
        <strain evidence="3">CDGS</strain>
    </source>
</reference>
<evidence type="ECO:0000313" key="3">
    <source>
        <dbReference type="Proteomes" id="UP000076969"/>
    </source>
</evidence>
<dbReference type="InterPro" id="IPR036052">
    <property type="entry name" value="TrpB-like_PALP_sf"/>
</dbReference>
<gene>
    <name evidence="2" type="ORF">A7C91_00260</name>
</gene>